<evidence type="ECO:0000256" key="9">
    <source>
        <dbReference type="SAM" id="MobiDB-lite"/>
    </source>
</evidence>
<dbReference type="PROSITE" id="PS00028">
    <property type="entry name" value="ZINC_FINGER_C2H2_1"/>
    <property type="match status" value="22"/>
</dbReference>
<proteinExistence type="predicted"/>
<feature type="region of interest" description="Disordered" evidence="9">
    <location>
        <begin position="1111"/>
        <end position="1157"/>
    </location>
</feature>
<feature type="region of interest" description="Disordered" evidence="9">
    <location>
        <begin position="1021"/>
        <end position="1050"/>
    </location>
</feature>
<feature type="compositionally biased region" description="Basic and acidic residues" evidence="9">
    <location>
        <begin position="874"/>
        <end position="883"/>
    </location>
</feature>
<organism evidence="11">
    <name type="scientific">Nothobranchius furzeri</name>
    <name type="common">Turquoise killifish</name>
    <dbReference type="NCBI Taxonomy" id="105023"/>
    <lineage>
        <taxon>Eukaryota</taxon>
        <taxon>Metazoa</taxon>
        <taxon>Chordata</taxon>
        <taxon>Craniata</taxon>
        <taxon>Vertebrata</taxon>
        <taxon>Euteleostomi</taxon>
        <taxon>Actinopterygii</taxon>
        <taxon>Neopterygii</taxon>
        <taxon>Teleostei</taxon>
        <taxon>Neoteleostei</taxon>
        <taxon>Acanthomorphata</taxon>
        <taxon>Ovalentaria</taxon>
        <taxon>Atherinomorphae</taxon>
        <taxon>Cyprinodontiformes</taxon>
        <taxon>Nothobranchiidae</taxon>
        <taxon>Nothobranchius</taxon>
    </lineage>
</organism>
<dbReference type="PANTHER" id="PTHR24376:SF243">
    <property type="entry name" value="C2H2-TYPE DOMAIN-CONTAINING PROTEIN"/>
    <property type="match status" value="1"/>
</dbReference>
<dbReference type="InterPro" id="IPR036236">
    <property type="entry name" value="Znf_C2H2_sf"/>
</dbReference>
<dbReference type="SMART" id="SM00355">
    <property type="entry name" value="ZnF_C2H2"/>
    <property type="match status" value="29"/>
</dbReference>
<protein>
    <recommendedName>
        <fullName evidence="10">C2H2-type domain-containing protein</fullName>
    </recommendedName>
</protein>
<feature type="compositionally biased region" description="Polar residues" evidence="9">
    <location>
        <begin position="1143"/>
        <end position="1153"/>
    </location>
</feature>
<feature type="domain" description="C2H2-type" evidence="10">
    <location>
        <begin position="343"/>
        <end position="370"/>
    </location>
</feature>
<feature type="domain" description="C2H2-type" evidence="10">
    <location>
        <begin position="591"/>
        <end position="618"/>
    </location>
</feature>
<evidence type="ECO:0000256" key="3">
    <source>
        <dbReference type="ARBA" id="ARBA00022737"/>
    </source>
</evidence>
<feature type="region of interest" description="Disordered" evidence="9">
    <location>
        <begin position="864"/>
        <end position="883"/>
    </location>
</feature>
<feature type="domain" description="C2H2-type" evidence="10">
    <location>
        <begin position="1089"/>
        <end position="1117"/>
    </location>
</feature>
<comment type="subcellular location">
    <subcellularLocation>
        <location evidence="1">Nucleus</location>
    </subcellularLocation>
</comment>
<dbReference type="Pfam" id="PF00096">
    <property type="entry name" value="zf-C2H2"/>
    <property type="match status" value="4"/>
</dbReference>
<evidence type="ECO:0000256" key="5">
    <source>
        <dbReference type="ARBA" id="ARBA00022833"/>
    </source>
</evidence>
<dbReference type="SUPFAM" id="SSF57667">
    <property type="entry name" value="beta-beta-alpha zinc fingers"/>
    <property type="match status" value="10"/>
</dbReference>
<feature type="domain" description="C2H2-type" evidence="10">
    <location>
        <begin position="746"/>
        <end position="773"/>
    </location>
</feature>
<keyword evidence="4 8" id="KW-0863">Zinc-finger</keyword>
<feature type="domain" description="C2H2-type" evidence="10">
    <location>
        <begin position="122"/>
        <end position="149"/>
    </location>
</feature>
<dbReference type="GO" id="GO:0000978">
    <property type="term" value="F:RNA polymerase II cis-regulatory region sequence-specific DNA binding"/>
    <property type="evidence" value="ECO:0007669"/>
    <property type="project" value="TreeGrafter"/>
</dbReference>
<reference evidence="11" key="1">
    <citation type="submission" date="2016-05" db="EMBL/GenBank/DDBJ databases">
        <authorList>
            <person name="Lavstsen T."/>
            <person name="Jespersen J.S."/>
        </authorList>
    </citation>
    <scope>NUCLEOTIDE SEQUENCE</scope>
    <source>
        <tissue evidence="11">Brain</tissue>
    </source>
</reference>
<dbReference type="GO" id="GO:0005634">
    <property type="term" value="C:nucleus"/>
    <property type="evidence" value="ECO:0007669"/>
    <property type="project" value="UniProtKB-SubCell"/>
</dbReference>
<feature type="domain" description="C2H2-type" evidence="10">
    <location>
        <begin position="299"/>
        <end position="327"/>
    </location>
</feature>
<keyword evidence="3" id="KW-0677">Repeat</keyword>
<dbReference type="PROSITE" id="PS50157">
    <property type="entry name" value="ZINC_FINGER_C2H2_2"/>
    <property type="match status" value="22"/>
</dbReference>
<evidence type="ECO:0000256" key="7">
    <source>
        <dbReference type="ARBA" id="ARBA00023242"/>
    </source>
</evidence>
<dbReference type="EMBL" id="HADY01004574">
    <property type="protein sequence ID" value="SBP43059.1"/>
    <property type="molecule type" value="Transcribed_RNA"/>
</dbReference>
<feature type="domain" description="C2H2-type" evidence="10">
    <location>
        <begin position="1585"/>
        <end position="1612"/>
    </location>
</feature>
<feature type="domain" description="C2H2-type" evidence="10">
    <location>
        <begin position="792"/>
        <end position="819"/>
    </location>
</feature>
<feature type="domain" description="C2H2-type" evidence="10">
    <location>
        <begin position="1436"/>
        <end position="1463"/>
    </location>
</feature>
<evidence type="ECO:0000256" key="4">
    <source>
        <dbReference type="ARBA" id="ARBA00022771"/>
    </source>
</evidence>
<dbReference type="GO" id="GO:0008270">
    <property type="term" value="F:zinc ion binding"/>
    <property type="evidence" value="ECO:0007669"/>
    <property type="project" value="UniProtKB-KW"/>
</dbReference>
<feature type="region of interest" description="Disordered" evidence="9">
    <location>
        <begin position="1379"/>
        <end position="1420"/>
    </location>
</feature>
<dbReference type="GO" id="GO:0001228">
    <property type="term" value="F:DNA-binding transcription activator activity, RNA polymerase II-specific"/>
    <property type="evidence" value="ECO:0007669"/>
    <property type="project" value="TreeGrafter"/>
</dbReference>
<feature type="compositionally biased region" description="Polar residues" evidence="9">
    <location>
        <begin position="1111"/>
        <end position="1120"/>
    </location>
</feature>
<feature type="domain" description="C2H2-type" evidence="10">
    <location>
        <begin position="163"/>
        <end position="185"/>
    </location>
</feature>
<keyword evidence="7" id="KW-0539">Nucleus</keyword>
<feature type="domain" description="C2H2-type" evidence="10">
    <location>
        <begin position="225"/>
        <end position="247"/>
    </location>
</feature>
<dbReference type="FunFam" id="3.30.160.60:FF:000100">
    <property type="entry name" value="Zinc finger 45-like"/>
    <property type="match status" value="1"/>
</dbReference>
<feature type="region of interest" description="Disordered" evidence="9">
    <location>
        <begin position="1"/>
        <end position="23"/>
    </location>
</feature>
<evidence type="ECO:0000256" key="1">
    <source>
        <dbReference type="ARBA" id="ARBA00004123"/>
    </source>
</evidence>
<dbReference type="Pfam" id="PF13912">
    <property type="entry name" value="zf-C2H2_6"/>
    <property type="match status" value="4"/>
</dbReference>
<keyword evidence="2" id="KW-0479">Metal-binding</keyword>
<feature type="domain" description="C2H2-type" evidence="10">
    <location>
        <begin position="1512"/>
        <end position="1539"/>
    </location>
</feature>
<feature type="domain" description="C2H2-type" evidence="10">
    <location>
        <begin position="1223"/>
        <end position="1250"/>
    </location>
</feature>
<feature type="region of interest" description="Disordered" evidence="9">
    <location>
        <begin position="465"/>
        <end position="484"/>
    </location>
</feature>
<feature type="domain" description="C2H2-type" evidence="10">
    <location>
        <begin position="267"/>
        <end position="294"/>
    </location>
</feature>
<dbReference type="InterPro" id="IPR013087">
    <property type="entry name" value="Znf_C2H2_type"/>
</dbReference>
<feature type="domain" description="C2H2-type" evidence="10">
    <location>
        <begin position="80"/>
        <end position="107"/>
    </location>
</feature>
<evidence type="ECO:0000256" key="2">
    <source>
        <dbReference type="ARBA" id="ARBA00022723"/>
    </source>
</evidence>
<feature type="domain" description="C2H2-type" evidence="10">
    <location>
        <begin position="719"/>
        <end position="746"/>
    </location>
</feature>
<dbReference type="PANTHER" id="PTHR24376">
    <property type="entry name" value="ZINC FINGER PROTEIN"/>
    <property type="match status" value="1"/>
</dbReference>
<gene>
    <name evidence="11" type="primary">CU467646.2</name>
</gene>
<sequence length="1756" mass="198213">MEGSSAATVREHGDDKGFRNNPSTEDYAEGVGVFCCRDYGAAFSEEAFCEEQHNHHQQNMYSDNQSDGQPAAEKDDETTYFCTLCSLSFIEMSELHLHMKNHNQMAQNSEFVNSGLKRQQNYKCSDCGKSYTSIGHLLNHVRAHKQPSKSLFHNLEQLKKKSFQCESCGRNYSRASALDAHRRCHEEKLVKSKSKSCEDLLKTGESEVETKSSESHPEDDLEKSFKCICGKAFSTVSRLKTHQRFSHNCQCAQEKTKQKAKKNSNEFYCSECKKGFNSHIALFSHQRSHSNPTNSTKRFPCEECGKVFKTLTFYYRHMRTAHSDTTPAKSFHHQVCQVQKKAFECKPCGLKFSRASALHSHQLQHTNAFRETEKSDQTDSTLLLQESGCKEMEHSGASLEVKVKSECVPATCVVEELDVNEAYEDVESYEPGDFNVQVISASDSESEDEGSEDAKPDLELLCESDQDVTDYSDNETNPDSPRSIPRMDLKIVQIDLDQSGKQCSMMKSEDGNKGPEERHDCPDCYRWFNNPASLRVHRMWHGIRMRRQQAQGQSVAVYTCETSYNEVQINDDPSSSNHLYKQADGLQKKTFTCNECGDVFPHLSALVSHQLHHPKAKELKCPECMMSFLHAASLLTHLTTCTSQTTENISVSKKEYNPKKTLLGPKIYHCEPCGKGFWSLGAYSHHKQNQVECNDLRLRKGLSGSLHVANGRSRSGVKVACPVCGRKFRHKGIMTLHMRKHENGNHKCEICNRSFRLFSSLLRHEVVHSDQLLPPPVKSFQHQVEQLKKNTYSCPDCGKLFSRGKALQFHMKSHGYESRNSPQSTANAKDLQCPTCLAHFNNKLSLRVHQKLCIKKDHEAGVRAGPSDQINEQTDVKNEDEHKDSCIKSPKSLHLKYKCKTCDKSFAAAGALNLHKRIHVEGVKSVAKSNIGLPLMIEEAKKEEAGKGQIHCSDCGRQFMTKSALGSHRRWHREKKCSLSSIKEEDLKSSGYKTEERSFQCKKCEKVFFNHRVLQRHQIFNPQCQTEPEPGSHSSVKRNGTPEQSSSPICNETFENVSHLASDYNPGYIDASSLSGNKVLSTAVKSQGHVCPLCFMTFAKLRGLRAHKWQAHSNSETQPVLTVETEPSDSSSEVNKTEDSVTDKNSSVDQGQKNIDVDPQPVKHISCLDCGKQCSSTAMFLDHKKVCSVLKQESKLEIKTPDATAEAPPPLSRVSEHPPKYLFKCDKCGKAFQTEKQLAYHKKKAKSRPHCCALCCHGFWTEIQLQQHLTWHDEVRCRLPNEFIQPVTERALVPASRPKPFFDQQIPKNTKASSQSAAHFTKTLSVLWSSTGTIVSEARVTPLLLSPFNSIITCKDCGLMCTDLDAYATHLHQHALEEEEAQLGDGRRPAAEENLEEAMSGVAGGEDTSSSAQTEPPESAQDLPVDLMQKKSRQGHTCQVCGKSYMYLVSYQKHLKLHDKPSPKDDGRHSGNDAGLRSYECPDCGMSFIRRTRLISHLKVHRSRRVADSMLARCNQCNKSFTSVKSWTDHVELHNLKRFWCLSCARGFLDEVALDKHLQNHSLRQDGDDRSADEPTSPKVRLKTYQCKYCAKIFRNVRRYNAHQMWHVRKKPLKISASDASIQNFGSAEIKKEPDEGEVGLKTEEIKKVKEPQSSAGESSLEDGKCGELEYSEESDCGEPVHCLKFFSSPGWTDPCSESTQSPEGWELGKKALREHKYMEWECIECDMGFDEITELHLHYIKHATGEVPFPQEEKS</sequence>
<dbReference type="Gene3D" id="3.30.160.60">
    <property type="entry name" value="Classic Zinc Finger"/>
    <property type="match status" value="12"/>
</dbReference>
<feature type="compositionally biased region" description="Polar residues" evidence="9">
    <location>
        <begin position="1407"/>
        <end position="1416"/>
    </location>
</feature>
<name>A0A1A7ZK31_NOTFU</name>
<feature type="domain" description="C2H2-type" evidence="10">
    <location>
        <begin position="1479"/>
        <end position="1506"/>
    </location>
</feature>
<feature type="compositionally biased region" description="Basic and acidic residues" evidence="9">
    <location>
        <begin position="9"/>
        <end position="18"/>
    </location>
</feature>
<evidence type="ECO:0000256" key="6">
    <source>
        <dbReference type="ARBA" id="ARBA00023125"/>
    </source>
</evidence>
<feature type="domain" description="C2H2-type" evidence="10">
    <location>
        <begin position="950"/>
        <end position="977"/>
    </location>
</feature>
<evidence type="ECO:0000313" key="11">
    <source>
        <dbReference type="EMBL" id="SBP43059.1"/>
    </source>
</evidence>
<evidence type="ECO:0000256" key="8">
    <source>
        <dbReference type="PROSITE-ProRule" id="PRU00042"/>
    </source>
</evidence>
<evidence type="ECO:0000259" key="10">
    <source>
        <dbReference type="PROSITE" id="PS50157"/>
    </source>
</evidence>
<feature type="domain" description="C2H2-type" evidence="10">
    <location>
        <begin position="897"/>
        <end position="919"/>
    </location>
</feature>
<feature type="domain" description="C2H2-type" evidence="10">
    <location>
        <begin position="999"/>
        <end position="1030"/>
    </location>
</feature>
<feature type="domain" description="C2H2-type" evidence="10">
    <location>
        <begin position="1721"/>
        <end position="1749"/>
    </location>
</feature>
<feature type="domain" description="C2H2-type" evidence="10">
    <location>
        <begin position="1539"/>
        <end position="1566"/>
    </location>
</feature>
<reference evidence="11" key="2">
    <citation type="submission" date="2016-06" db="EMBL/GenBank/DDBJ databases">
        <title>The genome of a short-lived fish provides insights into sex chromosome evolution and the genetic control of aging.</title>
        <authorList>
            <person name="Reichwald K."/>
            <person name="Felder M."/>
            <person name="Petzold A."/>
            <person name="Koch P."/>
            <person name="Groth M."/>
            <person name="Platzer M."/>
        </authorList>
    </citation>
    <scope>NUCLEOTIDE SEQUENCE</scope>
    <source>
        <tissue evidence="11">Brain</tissue>
    </source>
</reference>
<keyword evidence="6" id="KW-0238">DNA-binding</keyword>
<accession>A0A1A7ZK31</accession>
<keyword evidence="5" id="KW-0862">Zinc</keyword>